<evidence type="ECO:0000313" key="3">
    <source>
        <dbReference type="Proteomes" id="UP001295684"/>
    </source>
</evidence>
<evidence type="ECO:0000256" key="1">
    <source>
        <dbReference type="SAM" id="Coils"/>
    </source>
</evidence>
<keyword evidence="1" id="KW-0175">Coiled coil</keyword>
<dbReference type="EMBL" id="CAMPGE010003608">
    <property type="protein sequence ID" value="CAI2362447.1"/>
    <property type="molecule type" value="Genomic_DNA"/>
</dbReference>
<dbReference type="Proteomes" id="UP001295684">
    <property type="component" value="Unassembled WGS sequence"/>
</dbReference>
<reference evidence="2" key="1">
    <citation type="submission" date="2023-07" db="EMBL/GenBank/DDBJ databases">
        <authorList>
            <consortium name="AG Swart"/>
            <person name="Singh M."/>
            <person name="Singh A."/>
            <person name="Seah K."/>
            <person name="Emmerich C."/>
        </authorList>
    </citation>
    <scope>NUCLEOTIDE SEQUENCE</scope>
    <source>
        <strain evidence="2">DP1</strain>
    </source>
</reference>
<keyword evidence="3" id="KW-1185">Reference proteome</keyword>
<name>A0AAD1X8A7_EUPCR</name>
<accession>A0AAD1X8A7</accession>
<comment type="caution">
    <text evidence="2">The sequence shown here is derived from an EMBL/GenBank/DDBJ whole genome shotgun (WGS) entry which is preliminary data.</text>
</comment>
<proteinExistence type="predicted"/>
<evidence type="ECO:0000313" key="2">
    <source>
        <dbReference type="EMBL" id="CAI2362447.1"/>
    </source>
</evidence>
<gene>
    <name evidence="2" type="ORF">ECRASSUSDP1_LOCUS3770</name>
</gene>
<protein>
    <submittedName>
        <fullName evidence="2">Uncharacterized protein</fullName>
    </submittedName>
</protein>
<organism evidence="2 3">
    <name type="scientific">Euplotes crassus</name>
    <dbReference type="NCBI Taxonomy" id="5936"/>
    <lineage>
        <taxon>Eukaryota</taxon>
        <taxon>Sar</taxon>
        <taxon>Alveolata</taxon>
        <taxon>Ciliophora</taxon>
        <taxon>Intramacronucleata</taxon>
        <taxon>Spirotrichea</taxon>
        <taxon>Hypotrichia</taxon>
        <taxon>Euplotida</taxon>
        <taxon>Euplotidae</taxon>
        <taxon>Moneuplotes</taxon>
    </lineage>
</organism>
<feature type="coiled-coil region" evidence="1">
    <location>
        <begin position="41"/>
        <end position="190"/>
    </location>
</feature>
<dbReference type="AlphaFoldDB" id="A0AAD1X8A7"/>
<sequence length="421" mass="48946">MFRIQIQMDKSEVVKDILYLSESRNTSLYNLPKICDNFSSATKVRKKIDAVIQQNDKLMEKKLLSKSRQIELKCKARLTEEFKDKIQNLENQNATKDIKIKEHEDITQQAIKNSEEISTEKDLLQTENKDLKDIKTQLEEDLRVKLEEIKASKSQHDEDQKEIAKIYEELKQSESELEEAKGVIQGLYKNIHSDFNPETKELKLDMSENKSRNLAKAMGVCKYSFGDMNRLEIDCIFNEDHTLNNFFKNCSQSSLRLLSLNYNFLGSNGSHALKLKFYQEGLQNLLVNVTKEVYLKNLIVNGSDLNHIVKSCVNTERLTIRYSKIYTCDSLDFSTPSQSKLEYLSFYECRGYEWCSEEWSKYSEKFEKIIVAIKKSSLKDSLKTINVRKCKISVSKLNELLIIHGLSRISAIDEQNFPLEE</sequence>